<feature type="region of interest" description="Disordered" evidence="1">
    <location>
        <begin position="818"/>
        <end position="849"/>
    </location>
</feature>
<accession>A0AAW1L413</accession>
<feature type="compositionally biased region" description="Basic and acidic residues" evidence="1">
    <location>
        <begin position="906"/>
        <end position="923"/>
    </location>
</feature>
<feature type="region of interest" description="Disordered" evidence="1">
    <location>
        <begin position="131"/>
        <end position="196"/>
    </location>
</feature>
<dbReference type="PANTHER" id="PTHR33870:SF4">
    <property type="entry name" value="CARDIOMYOPATHY-ASSOCIATED PROTEIN"/>
    <property type="match status" value="1"/>
</dbReference>
<name>A0AAW1L413_SAPOF</name>
<feature type="compositionally biased region" description="Basic and acidic residues" evidence="1">
    <location>
        <begin position="411"/>
        <end position="425"/>
    </location>
</feature>
<feature type="region of interest" description="Disordered" evidence="1">
    <location>
        <begin position="354"/>
        <end position="425"/>
    </location>
</feature>
<evidence type="ECO:0000256" key="2">
    <source>
        <dbReference type="SAM" id="Phobius"/>
    </source>
</evidence>
<keyword evidence="2" id="KW-0812">Transmembrane</keyword>
<feature type="region of interest" description="Disordered" evidence="1">
    <location>
        <begin position="560"/>
        <end position="582"/>
    </location>
</feature>
<feature type="region of interest" description="Disordered" evidence="1">
    <location>
        <begin position="449"/>
        <end position="474"/>
    </location>
</feature>
<keyword evidence="2" id="KW-1133">Transmembrane helix</keyword>
<feature type="compositionally biased region" description="Basic and acidic residues" evidence="1">
    <location>
        <begin position="818"/>
        <end position="837"/>
    </location>
</feature>
<dbReference type="Proteomes" id="UP001443914">
    <property type="component" value="Unassembled WGS sequence"/>
</dbReference>
<dbReference type="PANTHER" id="PTHR33870">
    <property type="entry name" value="CARDIOMYOPATHY-ASSOCIATED PROTEIN"/>
    <property type="match status" value="1"/>
</dbReference>
<dbReference type="EMBL" id="JBDFQZ010000005">
    <property type="protein sequence ID" value="KAK9727154.1"/>
    <property type="molecule type" value="Genomic_DNA"/>
</dbReference>
<feature type="region of interest" description="Disordered" evidence="1">
    <location>
        <begin position="696"/>
        <end position="768"/>
    </location>
</feature>
<comment type="caution">
    <text evidence="3">The sequence shown here is derived from an EMBL/GenBank/DDBJ whole genome shotgun (WGS) entry which is preliminary data.</text>
</comment>
<organism evidence="3 4">
    <name type="scientific">Saponaria officinalis</name>
    <name type="common">Common soapwort</name>
    <name type="synonym">Lychnis saponaria</name>
    <dbReference type="NCBI Taxonomy" id="3572"/>
    <lineage>
        <taxon>Eukaryota</taxon>
        <taxon>Viridiplantae</taxon>
        <taxon>Streptophyta</taxon>
        <taxon>Embryophyta</taxon>
        <taxon>Tracheophyta</taxon>
        <taxon>Spermatophyta</taxon>
        <taxon>Magnoliopsida</taxon>
        <taxon>eudicotyledons</taxon>
        <taxon>Gunneridae</taxon>
        <taxon>Pentapetalae</taxon>
        <taxon>Caryophyllales</taxon>
        <taxon>Caryophyllaceae</taxon>
        <taxon>Caryophylleae</taxon>
        <taxon>Saponaria</taxon>
    </lineage>
</organism>
<protein>
    <submittedName>
        <fullName evidence="3">Uncharacterized protein</fullName>
    </submittedName>
</protein>
<feature type="region of interest" description="Disordered" evidence="1">
    <location>
        <begin position="665"/>
        <end position="684"/>
    </location>
</feature>
<evidence type="ECO:0000313" key="3">
    <source>
        <dbReference type="EMBL" id="KAK9727154.1"/>
    </source>
</evidence>
<keyword evidence="2" id="KW-0472">Membrane</keyword>
<reference evidence="3" key="1">
    <citation type="submission" date="2024-03" db="EMBL/GenBank/DDBJ databases">
        <title>WGS assembly of Saponaria officinalis var. Norfolk2.</title>
        <authorList>
            <person name="Jenkins J."/>
            <person name="Shu S."/>
            <person name="Grimwood J."/>
            <person name="Barry K."/>
            <person name="Goodstein D."/>
            <person name="Schmutz J."/>
            <person name="Leebens-Mack J."/>
            <person name="Osbourn A."/>
        </authorList>
    </citation>
    <scope>NUCLEOTIDE SEQUENCE [LARGE SCALE GENOMIC DNA]</scope>
    <source>
        <strain evidence="3">JIC</strain>
    </source>
</reference>
<feature type="compositionally biased region" description="Basic and acidic residues" evidence="1">
    <location>
        <begin position="383"/>
        <end position="401"/>
    </location>
</feature>
<feature type="region of interest" description="Disordered" evidence="1">
    <location>
        <begin position="885"/>
        <end position="923"/>
    </location>
</feature>
<dbReference type="AlphaFoldDB" id="A0AAW1L413"/>
<feature type="compositionally biased region" description="Low complexity" evidence="1">
    <location>
        <begin position="461"/>
        <end position="471"/>
    </location>
</feature>
<feature type="compositionally biased region" description="Basic and acidic residues" evidence="1">
    <location>
        <begin position="732"/>
        <end position="747"/>
    </location>
</feature>
<sequence>MGIDVNDLKILINASFKYLIKTCHQWAKDHPLVSGVLLFFYLLYIFFPNLFSILFYTFPLIICIAIILGGKHISSKQNQEQIKNNKKYDILRSMTIDHRRRRHLNPQMRSMTLGRTDGLLSHDEIKDHIEQFPTNTKSFVEHTTEQTSRPTSTGISSHSDTESQEEEENEDEEGRQARDKVVEWTEDDQRNLMDLGSSEIERNKRLESLIAKRRARKQLSMQPRRAHYPYENLMDQIGTIMVSRCIDHDAEHQPGSAPCVLRPTRNPFDLPYDPHEEKPVLTGGSFDDEFFSNEQKELLEECLGKHDGFVGDVMDDSKSFPSFFTRPKSVEKPGFSRFRRASEEGMREILDELSKQDARNEEEPNQQDSSENVQLRTSLSLPNEEHHGLENPFAKDFDTSKSDSTSSSEMINKDELQTKDNNNEENVLHIDSEETITPVEIQASIQEHESMNKDRDDDQDSTSSVSSSSSSTEMTINAIKNEAFRNSVKKVLTCLVIQRQKGNTSKENTFDNATTSNGLLFDPVVPNITTPTKMEERSFYTNRPHHTTTFSIASDMQVEVSDTGSPPLATLDPGSPTDRESLVYDGDVDKDANSGDEDLWGASPHPVKQGDFATKFKLPDITEEGHDIKESSFRGDHIIADERPSSLEGKEIDQDQRSIDAEIIGSMSSASSSSDGLMSSQMQAKSEHLAEYLANLPPTQSGSNALEEPEPSLVRAQSAEEQAIFELDETKDELRESEEMGESREGSGEQSIVASETRAPSETDSISREYIEGDFDSQAKFMEDEPSLNDHGLLEKDEKEVICDSMSTTCEEEILEQSRLEEGVGTGKLEEDMKIPNDGEVDENSINDPLIHDKSTFVEKPTDDQENNGHILIENTSEIEEQISMKNEVKLRGSQDTPQQATIEDDNMHPKNDPQDNVDHPKT</sequence>
<gene>
    <name evidence="3" type="ORF">RND81_05G262100</name>
</gene>
<evidence type="ECO:0000256" key="1">
    <source>
        <dbReference type="SAM" id="MobiDB-lite"/>
    </source>
</evidence>
<feature type="compositionally biased region" description="Basic and acidic residues" evidence="1">
    <location>
        <begin position="759"/>
        <end position="768"/>
    </location>
</feature>
<feature type="compositionally biased region" description="Acidic residues" evidence="1">
    <location>
        <begin position="162"/>
        <end position="173"/>
    </location>
</feature>
<feature type="compositionally biased region" description="Low complexity" evidence="1">
    <location>
        <begin position="666"/>
        <end position="682"/>
    </location>
</feature>
<feature type="compositionally biased region" description="Polar residues" evidence="1">
    <location>
        <begin position="366"/>
        <end position="381"/>
    </location>
</feature>
<feature type="compositionally biased region" description="Basic and acidic residues" evidence="1">
    <location>
        <begin position="174"/>
        <end position="191"/>
    </location>
</feature>
<proteinExistence type="predicted"/>
<feature type="region of interest" description="Disordered" evidence="1">
    <location>
        <begin position="631"/>
        <end position="652"/>
    </location>
</feature>
<feature type="transmembrane region" description="Helical" evidence="2">
    <location>
        <begin position="30"/>
        <end position="47"/>
    </location>
</feature>
<feature type="compositionally biased region" description="Polar residues" evidence="1">
    <location>
        <begin position="145"/>
        <end position="155"/>
    </location>
</feature>
<evidence type="ECO:0000313" key="4">
    <source>
        <dbReference type="Proteomes" id="UP001443914"/>
    </source>
</evidence>
<keyword evidence="4" id="KW-1185">Reference proteome</keyword>